<protein>
    <submittedName>
        <fullName evidence="3">Phosphosugar isomerase</fullName>
    </submittedName>
</protein>
<keyword evidence="3" id="KW-0413">Isomerase</keyword>
<accession>F7X9S0</accession>
<dbReference type="CDD" id="cd05710">
    <property type="entry name" value="SIS_1"/>
    <property type="match status" value="1"/>
</dbReference>
<dbReference type="SUPFAM" id="SSF53697">
    <property type="entry name" value="SIS domain"/>
    <property type="match status" value="1"/>
</dbReference>
<dbReference type="GO" id="GO:0006487">
    <property type="term" value="P:protein N-linked glycosylation"/>
    <property type="evidence" value="ECO:0007669"/>
    <property type="project" value="TreeGrafter"/>
</dbReference>
<sequence>MLSVVLQHCWHQPAIATTCRERTMLNFDEQRFLRIQSGAVALRQRLDDVVVSCLEKGAENVFFLGTGGAAILMQPAAQLLQRRSRFPAFIDLPAELFITGSVNLTEKSIVVIPSLSGTTKESVALLAKAKEAGATVLSLVGHEETPLGKGGDHAFVNFAEDDTSCESFYLQSLFIALSIMRHRGEIENYDQIAGELERLPGLLLEVKRGYEDKAETFARVLAGSDYHIVTGAGNAWPEAFYYGMCILEEMQWIRTRPVHASDFFHGTLELVEKGVSVILFKGEDALRPLADRVQNFAPNYTDRLTVLDTADFALPGISQEVRGLVSPIVLATVLERISAHLEVMRNHPLTTRRYYKRVAY</sequence>
<dbReference type="PANTHER" id="PTHR10937:SF14">
    <property type="entry name" value="FRUCTOSELYSINE 6-PHOSPHATE DEGLYCASE"/>
    <property type="match status" value="1"/>
</dbReference>
<dbReference type="PANTHER" id="PTHR10937">
    <property type="entry name" value="GLUCOSAMINE--FRUCTOSE-6-PHOSPHATE AMINOTRANSFERASE, ISOMERIZING"/>
    <property type="match status" value="1"/>
</dbReference>
<dbReference type="GO" id="GO:0016853">
    <property type="term" value="F:isomerase activity"/>
    <property type="evidence" value="ECO:0007669"/>
    <property type="project" value="UniProtKB-KW"/>
</dbReference>
<dbReference type="GO" id="GO:0006047">
    <property type="term" value="P:UDP-N-acetylglucosamine metabolic process"/>
    <property type="evidence" value="ECO:0007669"/>
    <property type="project" value="TreeGrafter"/>
</dbReference>
<evidence type="ECO:0000313" key="4">
    <source>
        <dbReference type="Proteomes" id="UP000009045"/>
    </source>
</evidence>
<dbReference type="EMBL" id="CP001830">
    <property type="protein sequence ID" value="AEH80369.1"/>
    <property type="molecule type" value="Genomic_DNA"/>
</dbReference>
<evidence type="ECO:0000313" key="3">
    <source>
        <dbReference type="EMBL" id="AEH80369.1"/>
    </source>
</evidence>
<dbReference type="InterPro" id="IPR046348">
    <property type="entry name" value="SIS_dom_sf"/>
</dbReference>
<evidence type="ECO:0000259" key="2">
    <source>
        <dbReference type="PROSITE" id="PS51464"/>
    </source>
</evidence>
<organism evidence="3 4">
    <name type="scientific">Sinorhizobium meliloti (strain SM11)</name>
    <dbReference type="NCBI Taxonomy" id="707241"/>
    <lineage>
        <taxon>Bacteria</taxon>
        <taxon>Pseudomonadati</taxon>
        <taxon>Pseudomonadota</taxon>
        <taxon>Alphaproteobacteria</taxon>
        <taxon>Hyphomicrobiales</taxon>
        <taxon>Rhizobiaceae</taxon>
        <taxon>Sinorhizobium/Ensifer group</taxon>
        <taxon>Sinorhizobium</taxon>
    </lineage>
</organism>
<dbReference type="AlphaFoldDB" id="F7X9S0"/>
<evidence type="ECO:0000256" key="1">
    <source>
        <dbReference type="ARBA" id="ARBA00022576"/>
    </source>
</evidence>
<dbReference type="PROSITE" id="PS51464">
    <property type="entry name" value="SIS"/>
    <property type="match status" value="1"/>
</dbReference>
<dbReference type="HOGENOM" id="CLU_012520_3_0_5"/>
<feature type="domain" description="SIS" evidence="2">
    <location>
        <begin position="50"/>
        <end position="185"/>
    </location>
</feature>
<dbReference type="KEGG" id="smx:SM11_chr3125"/>
<proteinExistence type="predicted"/>
<dbReference type="InterPro" id="IPR001347">
    <property type="entry name" value="SIS_dom"/>
</dbReference>
<dbReference type="Gene3D" id="3.40.50.10490">
    <property type="entry name" value="Glucose-6-phosphate isomerase like protein, domain 1"/>
    <property type="match status" value="2"/>
</dbReference>
<name>F7X9S0_SINMM</name>
<reference evidence="3 4" key="1">
    <citation type="journal article" date="2011" name="J. Biotechnol.">
        <title>The complete genome sequence of the dominant Sinorhizobium meliloti field isolate SM11 extends the S. meliloti pan-genome.</title>
        <authorList>
            <person name="Schneiker-Bekel S."/>
            <person name="Wibberg D."/>
            <person name="Bekel T."/>
            <person name="Blom J."/>
            <person name="Linke B."/>
            <person name="Neuweger H."/>
            <person name="Stiens M."/>
            <person name="Vorholter F.J."/>
            <person name="Weidner S."/>
            <person name="Goesmann A."/>
            <person name="Puhler A."/>
            <person name="Schluter A."/>
        </authorList>
    </citation>
    <scope>NUCLEOTIDE SEQUENCE [LARGE SCALE GENOMIC DNA]</scope>
    <source>
        <strain evidence="3 4">SM11</strain>
    </source>
</reference>
<dbReference type="PIRSF" id="PIRSF009290">
    <property type="entry name" value="FrlB"/>
    <property type="match status" value="1"/>
</dbReference>
<dbReference type="PATRIC" id="fig|707241.3.peg.3263"/>
<dbReference type="Pfam" id="PF01380">
    <property type="entry name" value="SIS"/>
    <property type="match status" value="1"/>
</dbReference>
<dbReference type="GO" id="GO:0004360">
    <property type="term" value="F:glutamine-fructose-6-phosphate transaminase (isomerizing) activity"/>
    <property type="evidence" value="ECO:0007669"/>
    <property type="project" value="TreeGrafter"/>
</dbReference>
<keyword evidence="1" id="KW-0032">Aminotransferase</keyword>
<dbReference type="InterPro" id="IPR024713">
    <property type="entry name" value="Fructosamine_deglycase_FrlB"/>
</dbReference>
<dbReference type="InterPro" id="IPR035488">
    <property type="entry name" value="FrlB_SIS"/>
</dbReference>
<dbReference type="GO" id="GO:0006002">
    <property type="term" value="P:fructose 6-phosphate metabolic process"/>
    <property type="evidence" value="ECO:0007669"/>
    <property type="project" value="TreeGrafter"/>
</dbReference>
<gene>
    <name evidence="3" type="ordered locus">SM11_chr3125</name>
</gene>
<keyword evidence="1" id="KW-0808">Transferase</keyword>
<dbReference type="Proteomes" id="UP000009045">
    <property type="component" value="Chromosome"/>
</dbReference>
<dbReference type="GO" id="GO:0097367">
    <property type="term" value="F:carbohydrate derivative binding"/>
    <property type="evidence" value="ECO:0007669"/>
    <property type="project" value="InterPro"/>
</dbReference>